<dbReference type="PANTHER" id="PTHR43364">
    <property type="entry name" value="NADH-SPECIFIC METHYLGLYOXAL REDUCTASE-RELATED"/>
    <property type="match status" value="1"/>
</dbReference>
<keyword evidence="1" id="KW-0560">Oxidoreductase</keyword>
<dbReference type="EMBL" id="JAWWNJ010000011">
    <property type="protein sequence ID" value="KAK7044824.1"/>
    <property type="molecule type" value="Genomic_DNA"/>
</dbReference>
<dbReference type="Proteomes" id="UP001362999">
    <property type="component" value="Unassembled WGS sequence"/>
</dbReference>
<dbReference type="Gene3D" id="3.20.20.100">
    <property type="entry name" value="NADP-dependent oxidoreductase domain"/>
    <property type="match status" value="1"/>
</dbReference>
<evidence type="ECO:0000256" key="1">
    <source>
        <dbReference type="ARBA" id="ARBA00023002"/>
    </source>
</evidence>
<feature type="domain" description="NADP-dependent oxidoreductase" evidence="2">
    <location>
        <begin position="11"/>
        <end position="319"/>
    </location>
</feature>
<dbReference type="GO" id="GO:0016491">
    <property type="term" value="F:oxidoreductase activity"/>
    <property type="evidence" value="ECO:0007669"/>
    <property type="project" value="UniProtKB-KW"/>
</dbReference>
<organism evidence="3 4">
    <name type="scientific">Favolaschia claudopus</name>
    <dbReference type="NCBI Taxonomy" id="2862362"/>
    <lineage>
        <taxon>Eukaryota</taxon>
        <taxon>Fungi</taxon>
        <taxon>Dikarya</taxon>
        <taxon>Basidiomycota</taxon>
        <taxon>Agaricomycotina</taxon>
        <taxon>Agaricomycetes</taxon>
        <taxon>Agaricomycetidae</taxon>
        <taxon>Agaricales</taxon>
        <taxon>Marasmiineae</taxon>
        <taxon>Mycenaceae</taxon>
        <taxon>Favolaschia</taxon>
    </lineage>
</organism>
<name>A0AAW0D2C7_9AGAR</name>
<dbReference type="Pfam" id="PF00248">
    <property type="entry name" value="Aldo_ket_red"/>
    <property type="match status" value="1"/>
</dbReference>
<dbReference type="CDD" id="cd19075">
    <property type="entry name" value="AKR_AKR7A1-5"/>
    <property type="match status" value="1"/>
</dbReference>
<comment type="caution">
    <text evidence="3">The sequence shown here is derived from an EMBL/GenBank/DDBJ whole genome shotgun (WGS) entry which is preliminary data.</text>
</comment>
<dbReference type="SUPFAM" id="SSF51430">
    <property type="entry name" value="NAD(P)-linked oxidoreductase"/>
    <property type="match status" value="1"/>
</dbReference>
<keyword evidence="4" id="KW-1185">Reference proteome</keyword>
<protein>
    <submittedName>
        <fullName evidence="3">Aldo/keto reductase</fullName>
    </submittedName>
</protein>
<dbReference type="InterPro" id="IPR036812">
    <property type="entry name" value="NAD(P)_OxRdtase_dom_sf"/>
</dbReference>
<dbReference type="InterPro" id="IPR050523">
    <property type="entry name" value="AKR_Detox_Biosynth"/>
</dbReference>
<accession>A0AAW0D2C7</accession>
<proteinExistence type="predicted"/>
<evidence type="ECO:0000259" key="2">
    <source>
        <dbReference type="Pfam" id="PF00248"/>
    </source>
</evidence>
<sequence length="333" mass="37149">MSAKPTSNVSVVFGAMLFGNMVTEPEAASKLLDAFQKHGHSEVDTARMYAGGRSEQMLGSFGWQARGLKVSTKVFPTKGKNMTWLTPDELTHSPADVRTAFNLSLEALKADKIDIYYLHAPDHSVPVEDTLREINKIHSEGKFERFGLSNYSAAEVAKICDICKQNSWVKPSVYQGVYNAQHRVVEDELIPCLRDNNISFYVYNPLAGGFLTSRYTRGQTEFPEVDRFNPALPFATHQRARFWNDANFTAIELLRAAIAPHGITESEAALRWLAHHSVLKKKFGDAVILGPRGLKHLEENLDDLDKGPLPADVVEALEAGWKETKTLPLTYAM</sequence>
<evidence type="ECO:0000313" key="4">
    <source>
        <dbReference type="Proteomes" id="UP001362999"/>
    </source>
</evidence>
<dbReference type="InterPro" id="IPR023210">
    <property type="entry name" value="NADP_OxRdtase_dom"/>
</dbReference>
<gene>
    <name evidence="3" type="ORF">R3P38DRAFT_2609117</name>
</gene>
<dbReference type="AlphaFoldDB" id="A0AAW0D2C7"/>
<dbReference type="PANTHER" id="PTHR43364:SF4">
    <property type="entry name" value="NAD(P)-LINKED OXIDOREDUCTASE SUPERFAMILY PROTEIN"/>
    <property type="match status" value="1"/>
</dbReference>
<reference evidence="3 4" key="1">
    <citation type="journal article" date="2024" name="J Genomics">
        <title>Draft genome sequencing and assembly of Favolaschia claudopus CIRM-BRFM 2984 isolated from oak limbs.</title>
        <authorList>
            <person name="Navarro D."/>
            <person name="Drula E."/>
            <person name="Chaduli D."/>
            <person name="Cazenave R."/>
            <person name="Ahrendt S."/>
            <person name="Wang J."/>
            <person name="Lipzen A."/>
            <person name="Daum C."/>
            <person name="Barry K."/>
            <person name="Grigoriev I.V."/>
            <person name="Favel A."/>
            <person name="Rosso M.N."/>
            <person name="Martin F."/>
        </authorList>
    </citation>
    <scope>NUCLEOTIDE SEQUENCE [LARGE SCALE GENOMIC DNA]</scope>
    <source>
        <strain evidence="3 4">CIRM-BRFM 2984</strain>
    </source>
</reference>
<evidence type="ECO:0000313" key="3">
    <source>
        <dbReference type="EMBL" id="KAK7044824.1"/>
    </source>
</evidence>